<organism evidence="2 3">
    <name type="scientific">Halobacillus litoralis</name>
    <dbReference type="NCBI Taxonomy" id="45668"/>
    <lineage>
        <taxon>Bacteria</taxon>
        <taxon>Bacillati</taxon>
        <taxon>Bacillota</taxon>
        <taxon>Bacilli</taxon>
        <taxon>Bacillales</taxon>
        <taxon>Bacillaceae</taxon>
        <taxon>Halobacillus</taxon>
    </lineage>
</organism>
<evidence type="ECO:0000313" key="2">
    <source>
        <dbReference type="EMBL" id="MYL51664.1"/>
    </source>
</evidence>
<comment type="caution">
    <text evidence="2">The sequence shown here is derived from an EMBL/GenBank/DDBJ whole genome shotgun (WGS) entry which is preliminary data.</text>
</comment>
<dbReference type="InterPro" id="IPR036873">
    <property type="entry name" value="Rhodanese-like_dom_sf"/>
</dbReference>
<sequence length="97" mass="10986">MENNQEKTVILDVRNTDDFDKGKIEGSQVDVINEPYFNLLDDVETLDGKLAKNQEVIVVCAKGNSSQMVAEMLDEEGYEHVYSLDGGMHAWSEQFEK</sequence>
<dbReference type="PANTHER" id="PTHR43031:SF1">
    <property type="entry name" value="PYRIDINE NUCLEOTIDE-DISULPHIDE OXIDOREDUCTASE"/>
    <property type="match status" value="1"/>
</dbReference>
<feature type="domain" description="Rhodanese" evidence="1">
    <location>
        <begin position="4"/>
        <end position="96"/>
    </location>
</feature>
<proteinExistence type="predicted"/>
<accession>A0A845E756</accession>
<dbReference type="SMART" id="SM00450">
    <property type="entry name" value="RHOD"/>
    <property type="match status" value="1"/>
</dbReference>
<evidence type="ECO:0000313" key="3">
    <source>
        <dbReference type="Proteomes" id="UP000447393"/>
    </source>
</evidence>
<dbReference type="Proteomes" id="UP000447393">
    <property type="component" value="Unassembled WGS sequence"/>
</dbReference>
<dbReference type="AlphaFoldDB" id="A0A845E756"/>
<dbReference type="InterPro" id="IPR050229">
    <property type="entry name" value="GlpE_sulfurtransferase"/>
</dbReference>
<protein>
    <recommendedName>
        <fullName evidence="1">Rhodanese domain-containing protein</fullName>
    </recommendedName>
</protein>
<dbReference type="OrthoDB" id="2885562at2"/>
<dbReference type="Pfam" id="PF00581">
    <property type="entry name" value="Rhodanese"/>
    <property type="match status" value="1"/>
</dbReference>
<name>A0A845E756_9BACI</name>
<dbReference type="SUPFAM" id="SSF52821">
    <property type="entry name" value="Rhodanese/Cell cycle control phosphatase"/>
    <property type="match status" value="1"/>
</dbReference>
<dbReference type="PROSITE" id="PS50206">
    <property type="entry name" value="RHODANESE_3"/>
    <property type="match status" value="1"/>
</dbReference>
<dbReference type="Gene3D" id="3.40.250.10">
    <property type="entry name" value="Rhodanese-like domain"/>
    <property type="match status" value="1"/>
</dbReference>
<dbReference type="InterPro" id="IPR001763">
    <property type="entry name" value="Rhodanese-like_dom"/>
</dbReference>
<reference evidence="2 3" key="1">
    <citation type="submission" date="2019-11" db="EMBL/GenBank/DDBJ databases">
        <title>Genome sequences of 17 halophilic strains isolated from different environments.</title>
        <authorList>
            <person name="Furrow R.E."/>
        </authorList>
    </citation>
    <scope>NUCLEOTIDE SEQUENCE [LARGE SCALE GENOMIC DNA]</scope>
    <source>
        <strain evidence="2 3">22505_10_Sand</strain>
    </source>
</reference>
<dbReference type="PANTHER" id="PTHR43031">
    <property type="entry name" value="FAD-DEPENDENT OXIDOREDUCTASE"/>
    <property type="match status" value="1"/>
</dbReference>
<gene>
    <name evidence="2" type="ORF">GLV98_19530</name>
</gene>
<evidence type="ECO:0000259" key="1">
    <source>
        <dbReference type="PROSITE" id="PS50206"/>
    </source>
</evidence>
<dbReference type="EMBL" id="WMEZ01000015">
    <property type="protein sequence ID" value="MYL51664.1"/>
    <property type="molecule type" value="Genomic_DNA"/>
</dbReference>